<proteinExistence type="inferred from homology"/>
<evidence type="ECO:0000313" key="10">
    <source>
        <dbReference type="Proteomes" id="UP000252795"/>
    </source>
</evidence>
<evidence type="ECO:0000256" key="6">
    <source>
        <dbReference type="ARBA" id="ARBA00022747"/>
    </source>
</evidence>
<evidence type="ECO:0000256" key="1">
    <source>
        <dbReference type="ARBA" id="ARBA00010203"/>
    </source>
</evidence>
<dbReference type="GO" id="GO:0003677">
    <property type="term" value="F:DNA binding"/>
    <property type="evidence" value="ECO:0007669"/>
    <property type="project" value="InterPro"/>
</dbReference>
<dbReference type="InterPro" id="IPR017985">
    <property type="entry name" value="MeTrfase_CN4_CS"/>
</dbReference>
<comment type="catalytic activity">
    <reaction evidence="7">
        <text>a 2'-deoxycytidine in DNA + S-adenosyl-L-methionine = an N(4)-methyl-2'-deoxycytidine in DNA + S-adenosyl-L-homocysteine + H(+)</text>
        <dbReference type="Rhea" id="RHEA:16857"/>
        <dbReference type="Rhea" id="RHEA-COMP:11369"/>
        <dbReference type="Rhea" id="RHEA-COMP:13674"/>
        <dbReference type="ChEBI" id="CHEBI:15378"/>
        <dbReference type="ChEBI" id="CHEBI:57856"/>
        <dbReference type="ChEBI" id="CHEBI:59789"/>
        <dbReference type="ChEBI" id="CHEBI:85452"/>
        <dbReference type="ChEBI" id="CHEBI:137933"/>
        <dbReference type="EC" id="2.1.1.113"/>
    </reaction>
</comment>
<dbReference type="Proteomes" id="UP000252795">
    <property type="component" value="Unassembled WGS sequence"/>
</dbReference>
<comment type="caution">
    <text evidence="9">The sequence shown here is derived from an EMBL/GenBank/DDBJ whole genome shotgun (WGS) entry which is preliminary data.</text>
</comment>
<dbReference type="EC" id="2.1.1.113" evidence="2"/>
<evidence type="ECO:0000256" key="3">
    <source>
        <dbReference type="ARBA" id="ARBA00022603"/>
    </source>
</evidence>
<keyword evidence="5" id="KW-0949">S-adenosyl-L-methionine</keyword>
<dbReference type="GO" id="GO:0032259">
    <property type="term" value="P:methylation"/>
    <property type="evidence" value="ECO:0007669"/>
    <property type="project" value="UniProtKB-KW"/>
</dbReference>
<accession>A0A368V5E1</accession>
<dbReference type="RefSeq" id="WP_113879358.1">
    <property type="nucleotide sequence ID" value="NZ_QNSA01000003.1"/>
</dbReference>
<keyword evidence="11" id="KW-1185">Reference proteome</keyword>
<dbReference type="GO" id="GO:0009307">
    <property type="term" value="P:DNA restriction-modification system"/>
    <property type="evidence" value="ECO:0007669"/>
    <property type="project" value="UniProtKB-KW"/>
</dbReference>
<sequence>MIQPINDNPFAGQGLSVFDHNLELPRHRWYEFKEGFSENLIHHAVEEVLSGLGGREPKLLDPFSGSGTTLVTSGRLGLSATGIEVNPFLAFAAKAKSAPGRWNERKFQHVLDKTLLSSQHEVRSPLEGVSTFTEKDGINKWLFNRSVLRGFTAIDRALEDAGQYRAPLRLALIASLMECCNASKDGKCLRYKKDWRSKGLDSNNLREAFRINTSKVMEDLTRHQFKASGLKLLEGDSRTRLKKLPKASYDLVVTSPPYLNSFDYSDVYRPELFVGGFTNTNDELRMVRLQTLRSHIQVGWDPTHEIHSSMIPPILAQLQEREDKLWDKRLIPMVQAYFSDMAEILKECGRVVRPNGQAWIVVSTSAYAGIEIPVDLILADIACRYGWKLRGVNVLRNIRSSSQHWNNLEEGVKSSLRESLIILQR</sequence>
<evidence type="ECO:0000313" key="11">
    <source>
        <dbReference type="Proteomes" id="UP000253065"/>
    </source>
</evidence>
<name>A0A368V5E1_MARNT</name>
<gene>
    <name evidence="9" type="ORF">DET51_103138</name>
    <name evidence="8" type="ORF">DET64_103138</name>
</gene>
<evidence type="ECO:0000256" key="5">
    <source>
        <dbReference type="ARBA" id="ARBA00022691"/>
    </source>
</evidence>
<evidence type="ECO:0000313" key="9">
    <source>
        <dbReference type="EMBL" id="RCW36347.1"/>
    </source>
</evidence>
<keyword evidence="4" id="KW-0808">Transferase</keyword>
<keyword evidence="3" id="KW-0489">Methyltransferase</keyword>
<protein>
    <recommendedName>
        <fullName evidence="2">site-specific DNA-methyltransferase (cytosine-N(4)-specific)</fullName>
        <ecNumber evidence="2">2.1.1.113</ecNumber>
    </recommendedName>
</protein>
<evidence type="ECO:0000313" key="8">
    <source>
        <dbReference type="EMBL" id="RBP75538.1"/>
    </source>
</evidence>
<dbReference type="EMBL" id="QNSA01000003">
    <property type="protein sequence ID" value="RBP75538.1"/>
    <property type="molecule type" value="Genomic_DNA"/>
</dbReference>
<evidence type="ECO:0000256" key="2">
    <source>
        <dbReference type="ARBA" id="ARBA00012185"/>
    </source>
</evidence>
<dbReference type="AlphaFoldDB" id="A0A368V5E1"/>
<dbReference type="EMBL" id="QPJB01000003">
    <property type="protein sequence ID" value="RCW36347.1"/>
    <property type="molecule type" value="Genomic_DNA"/>
</dbReference>
<dbReference type="SUPFAM" id="SSF53335">
    <property type="entry name" value="S-adenosyl-L-methionine-dependent methyltransferases"/>
    <property type="match status" value="2"/>
</dbReference>
<keyword evidence="6" id="KW-0680">Restriction system</keyword>
<evidence type="ECO:0000256" key="7">
    <source>
        <dbReference type="ARBA" id="ARBA00049120"/>
    </source>
</evidence>
<dbReference type="Proteomes" id="UP000253065">
    <property type="component" value="Unassembled WGS sequence"/>
</dbReference>
<comment type="similarity">
    <text evidence="1">Belongs to the N(4)/N(6)-methyltransferase family. N(4) subfamily.</text>
</comment>
<reference evidence="9 10" key="1">
    <citation type="submission" date="2018-07" db="EMBL/GenBank/DDBJ databases">
        <title>Freshwater and sediment microbial communities from various areas in North America, analyzing microbe dynamics in response to fracking.</title>
        <authorList>
            <person name="Lamendella R."/>
        </authorList>
    </citation>
    <scope>NUCLEOTIDE SEQUENCE [LARGE SCALE GENOMIC DNA]</scope>
    <source>
        <strain evidence="9 10">114E</strain>
        <strain evidence="8 11">114E_o</strain>
    </source>
</reference>
<dbReference type="PROSITE" id="PS00093">
    <property type="entry name" value="N4_MTASE"/>
    <property type="match status" value="1"/>
</dbReference>
<dbReference type="GO" id="GO:0015667">
    <property type="term" value="F:site-specific DNA-methyltransferase (cytosine-N4-specific) activity"/>
    <property type="evidence" value="ECO:0007669"/>
    <property type="project" value="UniProtKB-EC"/>
</dbReference>
<organism evidence="9 10">
    <name type="scientific">Marinobacter nauticus</name>
    <name type="common">Marinobacter hydrocarbonoclasticus</name>
    <name type="synonym">Marinobacter aquaeolei</name>
    <dbReference type="NCBI Taxonomy" id="2743"/>
    <lineage>
        <taxon>Bacteria</taxon>
        <taxon>Pseudomonadati</taxon>
        <taxon>Pseudomonadota</taxon>
        <taxon>Gammaproteobacteria</taxon>
        <taxon>Pseudomonadales</taxon>
        <taxon>Marinobacteraceae</taxon>
        <taxon>Marinobacter</taxon>
    </lineage>
</organism>
<evidence type="ECO:0000256" key="4">
    <source>
        <dbReference type="ARBA" id="ARBA00022679"/>
    </source>
</evidence>
<dbReference type="InterPro" id="IPR029063">
    <property type="entry name" value="SAM-dependent_MTases_sf"/>
</dbReference>
<dbReference type="Gene3D" id="3.40.50.150">
    <property type="entry name" value="Vaccinia Virus protein VP39"/>
    <property type="match status" value="2"/>
</dbReference>